<keyword evidence="4" id="KW-0493">Microtubule</keyword>
<dbReference type="InterPro" id="IPR025913">
    <property type="entry name" value="Cep57_CLD"/>
</dbReference>
<evidence type="ECO:0000313" key="11">
    <source>
        <dbReference type="Proteomes" id="UP000694395"/>
    </source>
</evidence>
<feature type="domain" description="Cep57 centrosome localisation" evidence="9">
    <location>
        <begin position="72"/>
        <end position="108"/>
    </location>
</feature>
<feature type="domain" description="Cep57 centrosome localisation" evidence="9">
    <location>
        <begin position="113"/>
        <end position="214"/>
    </location>
</feature>
<proteinExistence type="inferred from homology"/>
<keyword evidence="11" id="KW-1185">Reference proteome</keyword>
<dbReference type="GeneTree" id="ENSGT00530000063695"/>
<evidence type="ECO:0000256" key="7">
    <source>
        <dbReference type="SAM" id="Coils"/>
    </source>
</evidence>
<feature type="domain" description="Cep57 centrosome microtubule-binding" evidence="8">
    <location>
        <begin position="301"/>
        <end position="370"/>
    </location>
</feature>
<feature type="coiled-coil region" evidence="7">
    <location>
        <begin position="347"/>
        <end position="374"/>
    </location>
</feature>
<dbReference type="GO" id="GO:0042802">
    <property type="term" value="F:identical protein binding"/>
    <property type="evidence" value="ECO:0007669"/>
    <property type="project" value="InterPro"/>
</dbReference>
<keyword evidence="3" id="KW-0963">Cytoplasm</keyword>
<feature type="coiled-coil region" evidence="7">
    <location>
        <begin position="70"/>
        <end position="104"/>
    </location>
</feature>
<dbReference type="PANTHER" id="PTHR19336:SF11">
    <property type="entry name" value="CENTROSOMAL PROTEIN OF 57 KDA"/>
    <property type="match status" value="1"/>
</dbReference>
<evidence type="ECO:0000256" key="2">
    <source>
        <dbReference type="ARBA" id="ARBA00008179"/>
    </source>
</evidence>
<reference evidence="10" key="3">
    <citation type="submission" date="2025-09" db="UniProtKB">
        <authorList>
            <consortium name="Ensembl"/>
        </authorList>
    </citation>
    <scope>IDENTIFICATION</scope>
</reference>
<evidence type="ECO:0000256" key="3">
    <source>
        <dbReference type="ARBA" id="ARBA00022490"/>
    </source>
</evidence>
<dbReference type="GO" id="GO:0043015">
    <property type="term" value="F:gamma-tubulin binding"/>
    <property type="evidence" value="ECO:0007669"/>
    <property type="project" value="InterPro"/>
</dbReference>
<dbReference type="InterPro" id="IPR051756">
    <property type="entry name" value="Centrosomal_MT-associated"/>
</dbReference>
<evidence type="ECO:0000313" key="10">
    <source>
        <dbReference type="Ensembl" id="ENSOMYP00000090418.2"/>
    </source>
</evidence>
<evidence type="ECO:0000259" key="8">
    <source>
        <dbReference type="Pfam" id="PF06657"/>
    </source>
</evidence>
<dbReference type="Pfam" id="PF14073">
    <property type="entry name" value="Cep57_CLD"/>
    <property type="match status" value="2"/>
</dbReference>
<accession>A0A8C7TWF9</accession>
<dbReference type="GO" id="GO:0005874">
    <property type="term" value="C:microtubule"/>
    <property type="evidence" value="ECO:0007669"/>
    <property type="project" value="UniProtKB-KW"/>
</dbReference>
<comment type="subcellular location">
    <subcellularLocation>
        <location evidence="1">Cytoplasm</location>
        <location evidence="1">Cytoskeleton</location>
        <location evidence="1">Microtubule organizing center</location>
        <location evidence="1">Centrosome</location>
    </subcellularLocation>
</comment>
<dbReference type="Gene3D" id="1.20.58.90">
    <property type="match status" value="1"/>
</dbReference>
<sequence>MEGVSKPSVRREKELSVGVMSDILSLPSYKDYPAGRPFVNTSLPSYTLTTRNTHTPCQTLSSKAFPESSSAAILSALMNLQEKIRKLELERGRTERSLHSLEKETSHTALRMTQLAAAEARCKLLDRQLEYMRKMVRNAEADRTTLSAAPAPDSAHQAQLEKLELLEQEYQRLTRYGGSDVCMCLKLLEEEHQRKLVQHQANQLQTGLEANRILIQSVSPRLPKDRSTIREKKHLSKVTSHTQPHYRLSLGDVPFVAGKSVGCSHSVRANVQSVLSLLKQHQPQLCNARVLSVISVSLYGSSSSCGEELSDLLLALQDELGHMSLEQQELVRQAEACVCERERRGVEREQETLLKRMERKAEQISKLRRHQAQKQSGEVKVTTTVTTRGRSAGAVKVRPGDRSRKSLTLLRDMRSLQTSLHPNQPQWSY</sequence>
<dbReference type="GO" id="GO:0005813">
    <property type="term" value="C:centrosome"/>
    <property type="evidence" value="ECO:0007669"/>
    <property type="project" value="UniProtKB-SubCell"/>
</dbReference>
<reference evidence="10" key="1">
    <citation type="submission" date="2020-07" db="EMBL/GenBank/DDBJ databases">
        <title>A long reads based de novo assembly of the rainbow trout Arlee double haploid line genome.</title>
        <authorList>
            <person name="Gao G."/>
            <person name="Palti Y."/>
        </authorList>
    </citation>
    <scope>NUCLEOTIDE SEQUENCE [LARGE SCALE GENOMIC DNA]</scope>
</reference>
<protein>
    <recommendedName>
        <fullName evidence="12">Centrosomal protein 57</fullName>
    </recommendedName>
</protein>
<evidence type="ECO:0000256" key="4">
    <source>
        <dbReference type="ARBA" id="ARBA00022701"/>
    </source>
</evidence>
<evidence type="ECO:0000259" key="9">
    <source>
        <dbReference type="Pfam" id="PF14073"/>
    </source>
</evidence>
<dbReference type="Proteomes" id="UP000694395">
    <property type="component" value="Chromosome 27"/>
</dbReference>
<dbReference type="InterPro" id="IPR024957">
    <property type="entry name" value="Cep57_MT-bd_dom"/>
</dbReference>
<dbReference type="GO" id="GO:0008017">
    <property type="term" value="F:microtubule binding"/>
    <property type="evidence" value="ECO:0007669"/>
    <property type="project" value="InterPro"/>
</dbReference>
<dbReference type="Pfam" id="PF06657">
    <property type="entry name" value="Cep57_MT_bd"/>
    <property type="match status" value="1"/>
</dbReference>
<keyword evidence="5 7" id="KW-0175">Coiled coil</keyword>
<dbReference type="AlphaFoldDB" id="A0A8C7TWF9"/>
<evidence type="ECO:0008006" key="12">
    <source>
        <dbReference type="Google" id="ProtNLM"/>
    </source>
</evidence>
<name>A0A8C7TWF9_ONCMY</name>
<evidence type="ECO:0000256" key="5">
    <source>
        <dbReference type="ARBA" id="ARBA00023054"/>
    </source>
</evidence>
<dbReference type="PANTHER" id="PTHR19336">
    <property type="entry name" value="UNCHARACTERIZED DUF1167"/>
    <property type="match status" value="1"/>
</dbReference>
<evidence type="ECO:0000256" key="1">
    <source>
        <dbReference type="ARBA" id="ARBA00004300"/>
    </source>
</evidence>
<comment type="similarity">
    <text evidence="2">Belongs to the translokin family.</text>
</comment>
<organism evidence="10 11">
    <name type="scientific">Oncorhynchus mykiss</name>
    <name type="common">Rainbow trout</name>
    <name type="synonym">Salmo gairdneri</name>
    <dbReference type="NCBI Taxonomy" id="8022"/>
    <lineage>
        <taxon>Eukaryota</taxon>
        <taxon>Metazoa</taxon>
        <taxon>Chordata</taxon>
        <taxon>Craniata</taxon>
        <taxon>Vertebrata</taxon>
        <taxon>Euteleostomi</taxon>
        <taxon>Actinopterygii</taxon>
        <taxon>Neopterygii</taxon>
        <taxon>Teleostei</taxon>
        <taxon>Protacanthopterygii</taxon>
        <taxon>Salmoniformes</taxon>
        <taxon>Salmonidae</taxon>
        <taxon>Salmoninae</taxon>
        <taxon>Oncorhynchus</taxon>
    </lineage>
</organism>
<reference evidence="10" key="2">
    <citation type="submission" date="2025-08" db="UniProtKB">
        <authorList>
            <consortium name="Ensembl"/>
        </authorList>
    </citation>
    <scope>IDENTIFICATION</scope>
</reference>
<evidence type="ECO:0000256" key="6">
    <source>
        <dbReference type="ARBA" id="ARBA00023212"/>
    </source>
</evidence>
<keyword evidence="6" id="KW-0206">Cytoskeleton</keyword>
<dbReference type="Ensembl" id="ENSOMYT00000098445.2">
    <property type="protein sequence ID" value="ENSOMYP00000090418.2"/>
    <property type="gene ID" value="ENSOMYG00000041664.2"/>
</dbReference>